<dbReference type="Gene3D" id="2.40.70.10">
    <property type="entry name" value="Acid Proteases"/>
    <property type="match status" value="1"/>
</dbReference>
<dbReference type="CDD" id="cd00303">
    <property type="entry name" value="retropepsin_like"/>
    <property type="match status" value="1"/>
</dbReference>
<feature type="domain" description="RNase H type-1" evidence="1">
    <location>
        <begin position="322"/>
        <end position="451"/>
    </location>
</feature>
<evidence type="ECO:0000259" key="1">
    <source>
        <dbReference type="PROSITE" id="PS50879"/>
    </source>
</evidence>
<dbReference type="EMBL" id="JAHRHJ020000011">
    <property type="protein sequence ID" value="KAH9294851.1"/>
    <property type="molecule type" value="Genomic_DNA"/>
</dbReference>
<dbReference type="Proteomes" id="UP000824469">
    <property type="component" value="Unassembled WGS sequence"/>
</dbReference>
<evidence type="ECO:0000313" key="3">
    <source>
        <dbReference type="Proteomes" id="UP000824469"/>
    </source>
</evidence>
<dbReference type="PANTHER" id="PTHR48475:SF1">
    <property type="entry name" value="RNASE H TYPE-1 DOMAIN-CONTAINING PROTEIN"/>
    <property type="match status" value="1"/>
</dbReference>
<name>A0AA38FAV8_TAXCH</name>
<dbReference type="SUPFAM" id="SSF53098">
    <property type="entry name" value="Ribonuclease H-like"/>
    <property type="match status" value="1"/>
</dbReference>
<dbReference type="GO" id="GO:0004523">
    <property type="term" value="F:RNA-DNA hybrid ribonuclease activity"/>
    <property type="evidence" value="ECO:0007669"/>
    <property type="project" value="InterPro"/>
</dbReference>
<dbReference type="PANTHER" id="PTHR48475">
    <property type="entry name" value="RIBONUCLEASE H"/>
    <property type="match status" value="1"/>
</dbReference>
<dbReference type="InterPro" id="IPR036397">
    <property type="entry name" value="RNaseH_sf"/>
</dbReference>
<dbReference type="Pfam" id="PF13456">
    <property type="entry name" value="RVT_3"/>
    <property type="match status" value="1"/>
</dbReference>
<dbReference type="SUPFAM" id="SSF50630">
    <property type="entry name" value="Acid proteases"/>
    <property type="match status" value="1"/>
</dbReference>
<dbReference type="GO" id="GO:0003676">
    <property type="term" value="F:nucleic acid binding"/>
    <property type="evidence" value="ECO:0007669"/>
    <property type="project" value="InterPro"/>
</dbReference>
<dbReference type="InterPro" id="IPR002156">
    <property type="entry name" value="RNaseH_domain"/>
</dbReference>
<feature type="non-terminal residue" evidence="2">
    <location>
        <position position="1"/>
    </location>
</feature>
<evidence type="ECO:0000313" key="2">
    <source>
        <dbReference type="EMBL" id="KAH9294851.1"/>
    </source>
</evidence>
<dbReference type="CDD" id="cd09279">
    <property type="entry name" value="RNase_HI_like"/>
    <property type="match status" value="1"/>
</dbReference>
<proteinExistence type="predicted"/>
<protein>
    <recommendedName>
        <fullName evidence="1">RNase H type-1 domain-containing protein</fullName>
    </recommendedName>
</protein>
<keyword evidence="3" id="KW-1185">Reference proteome</keyword>
<comment type="caution">
    <text evidence="2">The sequence shown here is derived from an EMBL/GenBank/DDBJ whole genome shotgun (WGS) entry which is preliminary data.</text>
</comment>
<reference evidence="2 3" key="1">
    <citation type="journal article" date="2021" name="Nat. Plants">
        <title>The Taxus genome provides insights into paclitaxel biosynthesis.</title>
        <authorList>
            <person name="Xiong X."/>
            <person name="Gou J."/>
            <person name="Liao Q."/>
            <person name="Li Y."/>
            <person name="Zhou Q."/>
            <person name="Bi G."/>
            <person name="Li C."/>
            <person name="Du R."/>
            <person name="Wang X."/>
            <person name="Sun T."/>
            <person name="Guo L."/>
            <person name="Liang H."/>
            <person name="Lu P."/>
            <person name="Wu Y."/>
            <person name="Zhang Z."/>
            <person name="Ro D.K."/>
            <person name="Shang Y."/>
            <person name="Huang S."/>
            <person name="Yan J."/>
        </authorList>
    </citation>
    <scope>NUCLEOTIDE SEQUENCE [LARGE SCALE GENOMIC DNA]</scope>
    <source>
        <strain evidence="2">Ta-2019</strain>
    </source>
</reference>
<dbReference type="PROSITE" id="PS50879">
    <property type="entry name" value="RNASE_H_1"/>
    <property type="match status" value="1"/>
</dbReference>
<accession>A0AA38FAV8</accession>
<dbReference type="Gene3D" id="3.30.420.10">
    <property type="entry name" value="Ribonuclease H-like superfamily/Ribonuclease H"/>
    <property type="match status" value="1"/>
</dbReference>
<sequence length="666" mass="74295">NSPAHRAALLEALGLGHLINITPPPETQVNHIDFDIHPPGQPDRDTEFIFDISKMPTDAEIARRGDPALHLQVWVYNNYVKCAMVDDGAVINIVPFSFLQKLGYGETNCSTTRNTLRGYDSLKATSIGTIILPVTLGPKTILTEFYIIDRETNYNMILGRPWIHRMKAIPSTLFQEIRFLHLGKIFVAKGDPKPFDIHLADLKKRPGVHSEFELPTNQLNKPTNSKPEEKLIPTTELEITNLVKSIPALKDEANVVETVSLGTTTKIVELLEQDLPIFLPFDSTGMGCTLGVGSLPTEELCMVEVTEAEEIDVTNVPTSIFPNKHWTLHFDGARCRYGAGAGVIFTSPEGKILPFTFKLNFECTNNGTEYEALLLGLIIAKRLGVNDIRVLGDSQLVANQVSEVYETRAEHLQLYKTTVLDLSKGFNFISIEAIPREQNLLADSIATSASRFTPNSELEDTRFMVSLRTEPLVKKTSTNPLLTHIAENKSTILGHVDSDRATLDYLNAYAELHLTHHMVDLSLIPHSSSYFGNPMVELPPQKELNIYAVENGEDLELPPAPPEFEEGNASLIEETIDINIGTEEEPKILKLGSSLTPEEIEIHTRILKEHQKDFAFNYKEMTGIAPHIAVHNLVTKSDPKPIKQKSRPMKPKVALMVKEEVMKLLQ</sequence>
<feature type="non-terminal residue" evidence="2">
    <location>
        <position position="666"/>
    </location>
</feature>
<gene>
    <name evidence="2" type="ORF">KI387_038439</name>
</gene>
<dbReference type="InterPro" id="IPR021109">
    <property type="entry name" value="Peptidase_aspartic_dom_sf"/>
</dbReference>
<organism evidence="2 3">
    <name type="scientific">Taxus chinensis</name>
    <name type="common">Chinese yew</name>
    <name type="synonym">Taxus wallichiana var. chinensis</name>
    <dbReference type="NCBI Taxonomy" id="29808"/>
    <lineage>
        <taxon>Eukaryota</taxon>
        <taxon>Viridiplantae</taxon>
        <taxon>Streptophyta</taxon>
        <taxon>Embryophyta</taxon>
        <taxon>Tracheophyta</taxon>
        <taxon>Spermatophyta</taxon>
        <taxon>Pinopsida</taxon>
        <taxon>Pinidae</taxon>
        <taxon>Conifers II</taxon>
        <taxon>Cupressales</taxon>
        <taxon>Taxaceae</taxon>
        <taxon>Taxus</taxon>
    </lineage>
</organism>
<dbReference type="AlphaFoldDB" id="A0AA38FAV8"/>
<dbReference type="InterPro" id="IPR012337">
    <property type="entry name" value="RNaseH-like_sf"/>
</dbReference>